<gene>
    <name evidence="2" type="ORF">GMRT_12412</name>
</gene>
<dbReference type="OrthoDB" id="10251902at2759"/>
<name>A0A4Z1T487_GIAMU</name>
<dbReference type="Proteomes" id="UP000315496">
    <property type="component" value="Chromosome 4"/>
</dbReference>
<evidence type="ECO:0000313" key="2">
    <source>
        <dbReference type="EMBL" id="TNJ27231.1"/>
    </source>
</evidence>
<feature type="region of interest" description="Disordered" evidence="1">
    <location>
        <begin position="162"/>
        <end position="247"/>
    </location>
</feature>
<reference evidence="2 3" key="1">
    <citation type="submission" date="2019-05" db="EMBL/GenBank/DDBJ databases">
        <title>The compact genome of Giardia muris reveals important steps in the evolution of intestinal protozoan parasites.</title>
        <authorList>
            <person name="Xu F."/>
            <person name="Jimenez-Gonzalez A."/>
            <person name="Einarsson E."/>
            <person name="Astvaldsson A."/>
            <person name="Peirasmaki D."/>
            <person name="Eckmann L."/>
            <person name="Andersson J.O."/>
            <person name="Svard S.G."/>
            <person name="Jerlstrom-Hultqvist J."/>
        </authorList>
    </citation>
    <scope>NUCLEOTIDE SEQUENCE [LARGE SCALE GENOMIC DNA]</scope>
    <source>
        <strain evidence="2 3">Roberts-Thomson</strain>
    </source>
</reference>
<keyword evidence="3" id="KW-1185">Reference proteome</keyword>
<organism evidence="2 3">
    <name type="scientific">Giardia muris</name>
    <dbReference type="NCBI Taxonomy" id="5742"/>
    <lineage>
        <taxon>Eukaryota</taxon>
        <taxon>Metamonada</taxon>
        <taxon>Diplomonadida</taxon>
        <taxon>Hexamitidae</taxon>
        <taxon>Giardiinae</taxon>
        <taxon>Giardia</taxon>
    </lineage>
</organism>
<dbReference type="AlphaFoldDB" id="A0A4Z1T487"/>
<accession>A0A4Z1T487</accession>
<evidence type="ECO:0000256" key="1">
    <source>
        <dbReference type="SAM" id="MobiDB-lite"/>
    </source>
</evidence>
<sequence length="247" mass="27691">MRGKPITEAEGNQILRALAEAVAETHEDHPAPAGLLRNPQELDRYIRQVKVDWHTIASGLSMEKGKVYTWYFNTWSNKVLGARMTPTDKEIIRSEIRRAIQEGTPIDKEFRKNIYNKLSTTYHTLEVSCHVTNYINSREAKALMEQCHFYVEKLSKHRAAAAGGPVMDSTATHPLTPPSLPSNHEFDAQQQSSLAATGLGNYKTRPDSGDACPMNRYAQSSCDAGVGDSDDNRSDDDDREPFRKSHD</sequence>
<protein>
    <submittedName>
        <fullName evidence="2">Uncharacterized protein</fullName>
    </submittedName>
</protein>
<evidence type="ECO:0000313" key="3">
    <source>
        <dbReference type="Proteomes" id="UP000315496"/>
    </source>
</evidence>
<proteinExistence type="predicted"/>
<dbReference type="VEuPathDB" id="GiardiaDB:GMRT_12412"/>
<dbReference type="EMBL" id="VDLU01000004">
    <property type="protein sequence ID" value="TNJ27231.1"/>
    <property type="molecule type" value="Genomic_DNA"/>
</dbReference>
<comment type="caution">
    <text evidence="2">The sequence shown here is derived from an EMBL/GenBank/DDBJ whole genome shotgun (WGS) entry which is preliminary data.</text>
</comment>